<dbReference type="Proteomes" id="UP000177690">
    <property type="component" value="Unassembled WGS sequence"/>
</dbReference>
<sequence length="216" mass="24421">MDEQKPINETLKEAMEIKGLPIARLQQLTDIPERYLETIFKGDLKKMPAAPYVRGYLYKLSEILGLNGEELWQRYKQEAEIFSSGAKDRLPENRFAIKTIPRKWAVGGIIGVVILIYLGINAGRLLGKPPLTINLPIADISLTNRPETLISGTINPDDILKINGQEIIADKEGSFEKNYILQLGINNFEISVKRFLGRETKVVKQIIYQSAQNIKN</sequence>
<dbReference type="PANTHER" id="PTHR34475:SF1">
    <property type="entry name" value="CYTOSKELETON PROTEIN RODZ"/>
    <property type="match status" value="1"/>
</dbReference>
<keyword evidence="1" id="KW-0812">Transmembrane</keyword>
<proteinExistence type="predicted"/>
<evidence type="ECO:0008006" key="4">
    <source>
        <dbReference type="Google" id="ProtNLM"/>
    </source>
</evidence>
<evidence type="ECO:0000256" key="1">
    <source>
        <dbReference type="SAM" id="Phobius"/>
    </source>
</evidence>
<dbReference type="EMBL" id="MHJL01000025">
    <property type="protein sequence ID" value="OGY67353.1"/>
    <property type="molecule type" value="Genomic_DNA"/>
</dbReference>
<dbReference type="InterPro" id="IPR050400">
    <property type="entry name" value="Bact_Cytoskel_RodZ"/>
</dbReference>
<reference evidence="2 3" key="1">
    <citation type="journal article" date="2016" name="Nat. Commun.">
        <title>Thousands of microbial genomes shed light on interconnected biogeochemical processes in an aquifer system.</title>
        <authorList>
            <person name="Anantharaman K."/>
            <person name="Brown C.T."/>
            <person name="Hug L.A."/>
            <person name="Sharon I."/>
            <person name="Castelle C.J."/>
            <person name="Probst A.J."/>
            <person name="Thomas B.C."/>
            <person name="Singh A."/>
            <person name="Wilkins M.J."/>
            <person name="Karaoz U."/>
            <person name="Brodie E.L."/>
            <person name="Williams K.H."/>
            <person name="Hubbard S.S."/>
            <person name="Banfield J.F."/>
        </authorList>
    </citation>
    <scope>NUCLEOTIDE SEQUENCE [LARGE SCALE GENOMIC DNA]</scope>
</reference>
<dbReference type="GO" id="GO:0003677">
    <property type="term" value="F:DNA binding"/>
    <property type="evidence" value="ECO:0007669"/>
    <property type="project" value="InterPro"/>
</dbReference>
<dbReference type="Pfam" id="PF13413">
    <property type="entry name" value="HTH_25"/>
    <property type="match status" value="1"/>
</dbReference>
<keyword evidence="1" id="KW-1133">Transmembrane helix</keyword>
<dbReference type="PANTHER" id="PTHR34475">
    <property type="match status" value="1"/>
</dbReference>
<dbReference type="InterPro" id="IPR010982">
    <property type="entry name" value="Lambda_DNA-bd_dom_sf"/>
</dbReference>
<dbReference type="InterPro" id="IPR013783">
    <property type="entry name" value="Ig-like_fold"/>
</dbReference>
<evidence type="ECO:0000313" key="2">
    <source>
        <dbReference type="EMBL" id="OGY67353.1"/>
    </source>
</evidence>
<comment type="caution">
    <text evidence="2">The sequence shown here is derived from an EMBL/GenBank/DDBJ whole genome shotgun (WGS) entry which is preliminary data.</text>
</comment>
<name>A0A1G1ZRJ2_9BACT</name>
<dbReference type="STRING" id="1798409.A3I24_01885"/>
<dbReference type="Gene3D" id="2.60.40.10">
    <property type="entry name" value="Immunoglobulins"/>
    <property type="match status" value="1"/>
</dbReference>
<keyword evidence="1" id="KW-0472">Membrane</keyword>
<feature type="transmembrane region" description="Helical" evidence="1">
    <location>
        <begin position="104"/>
        <end position="126"/>
    </location>
</feature>
<evidence type="ECO:0000313" key="3">
    <source>
        <dbReference type="Proteomes" id="UP000177690"/>
    </source>
</evidence>
<dbReference type="AlphaFoldDB" id="A0A1G1ZRJ2"/>
<protein>
    <recommendedName>
        <fullName evidence="4">HTH cro/C1-type domain-containing protein</fullName>
    </recommendedName>
</protein>
<gene>
    <name evidence="2" type="ORF">A3I24_01885</name>
</gene>
<accession>A0A1G1ZRJ2</accession>
<dbReference type="Gene3D" id="1.10.260.40">
    <property type="entry name" value="lambda repressor-like DNA-binding domains"/>
    <property type="match status" value="1"/>
</dbReference>
<dbReference type="Pfam" id="PF09136">
    <property type="entry name" value="Glucodextran_B"/>
    <property type="match status" value="1"/>
</dbReference>
<organism evidence="2 3">
    <name type="scientific">Candidatus Harrisonbacteria bacterium RIFCSPLOWO2_02_FULL_41_13b</name>
    <dbReference type="NCBI Taxonomy" id="1798409"/>
    <lineage>
        <taxon>Bacteria</taxon>
        <taxon>Candidatus Harrisoniibacteriota</taxon>
    </lineage>
</organism>